<protein>
    <submittedName>
        <fullName evidence="10">F0F1 ATP synthase subunit gamma</fullName>
        <ecNumber evidence="10">3.6.3.14</ecNumber>
    </submittedName>
</protein>
<gene>
    <name evidence="10" type="ORF">COV02_00360</name>
</gene>
<comment type="subcellular location">
    <subcellularLocation>
        <location evidence="2">Membrane</location>
        <topology evidence="2">Peripheral membrane protein</topology>
    </subcellularLocation>
</comment>
<name>A0A2M8LBG4_9BACT</name>
<dbReference type="Gene3D" id="1.10.287.80">
    <property type="entry name" value="ATP synthase, gamma subunit, helix hairpin domain"/>
    <property type="match status" value="1"/>
</dbReference>
<evidence type="ECO:0000256" key="1">
    <source>
        <dbReference type="ARBA" id="ARBA00003456"/>
    </source>
</evidence>
<evidence type="ECO:0000256" key="3">
    <source>
        <dbReference type="ARBA" id="ARBA00007681"/>
    </source>
</evidence>
<dbReference type="SUPFAM" id="SSF52943">
    <property type="entry name" value="ATP synthase (F1-ATPase), gamma subunit"/>
    <property type="match status" value="1"/>
</dbReference>
<dbReference type="PANTHER" id="PTHR11693:SF22">
    <property type="entry name" value="ATP SYNTHASE SUBUNIT GAMMA, MITOCHONDRIAL"/>
    <property type="match status" value="1"/>
</dbReference>
<dbReference type="PANTHER" id="PTHR11693">
    <property type="entry name" value="ATP SYNTHASE GAMMA CHAIN"/>
    <property type="match status" value="1"/>
</dbReference>
<keyword evidence="7" id="KW-0472">Membrane</keyword>
<sequence>MSQDTKTIKTKMATVGNLKKITKAMEMVARGKMKKAISNALNARYYAKFALELLVNLSEDKDNSSPFLVSPKTGEKVLFLHIASNKGLCGGYNASLFRSLSARLEKDERANVDVVAVGKYAARHGGKI</sequence>
<evidence type="ECO:0000313" key="10">
    <source>
        <dbReference type="EMBL" id="PJE73966.1"/>
    </source>
</evidence>
<evidence type="ECO:0000256" key="9">
    <source>
        <dbReference type="ARBA" id="ARBA00023310"/>
    </source>
</evidence>
<dbReference type="GO" id="GO:0045259">
    <property type="term" value="C:proton-transporting ATP synthase complex"/>
    <property type="evidence" value="ECO:0007669"/>
    <property type="project" value="UniProtKB-KW"/>
</dbReference>
<comment type="function">
    <text evidence="1">Produces ATP from ADP in the presence of a proton gradient across the membrane. The gamma chain is believed to be important in regulating ATPase activity and the flow of protons through the CF(0) complex.</text>
</comment>
<comment type="caution">
    <text evidence="10">The sequence shown here is derived from an EMBL/GenBank/DDBJ whole genome shotgun (WGS) entry which is preliminary data.</text>
</comment>
<dbReference type="Gene3D" id="3.40.1380.10">
    <property type="match status" value="1"/>
</dbReference>
<evidence type="ECO:0000256" key="6">
    <source>
        <dbReference type="ARBA" id="ARBA00023065"/>
    </source>
</evidence>
<evidence type="ECO:0000256" key="5">
    <source>
        <dbReference type="ARBA" id="ARBA00022781"/>
    </source>
</evidence>
<keyword evidence="5" id="KW-0375">Hydrogen ion transport</keyword>
<keyword evidence="9" id="KW-0066">ATP synthesis</keyword>
<keyword evidence="4" id="KW-0813">Transport</keyword>
<proteinExistence type="inferred from homology"/>
<feature type="non-terminal residue" evidence="10">
    <location>
        <position position="128"/>
    </location>
</feature>
<keyword evidence="8" id="KW-0139">CF(1)</keyword>
<evidence type="ECO:0000256" key="7">
    <source>
        <dbReference type="ARBA" id="ARBA00023136"/>
    </source>
</evidence>
<accession>A0A2M8LBG4</accession>
<evidence type="ECO:0000256" key="8">
    <source>
        <dbReference type="ARBA" id="ARBA00023196"/>
    </source>
</evidence>
<dbReference type="InterPro" id="IPR035968">
    <property type="entry name" value="ATP_synth_F1_ATPase_gsu"/>
</dbReference>
<dbReference type="GO" id="GO:0046933">
    <property type="term" value="F:proton-transporting ATP synthase activity, rotational mechanism"/>
    <property type="evidence" value="ECO:0007669"/>
    <property type="project" value="InterPro"/>
</dbReference>
<dbReference type="Proteomes" id="UP000230959">
    <property type="component" value="Unassembled WGS sequence"/>
</dbReference>
<dbReference type="EC" id="3.6.3.14" evidence="10"/>
<organism evidence="10 11">
    <name type="scientific">Candidatus Terrybacteria bacterium CG10_big_fil_rev_8_21_14_0_10_41_10</name>
    <dbReference type="NCBI Taxonomy" id="1975026"/>
    <lineage>
        <taxon>Bacteria</taxon>
        <taxon>Candidatus Terryibacteriota</taxon>
    </lineage>
</organism>
<keyword evidence="6" id="KW-0406">Ion transport</keyword>
<evidence type="ECO:0000256" key="2">
    <source>
        <dbReference type="ARBA" id="ARBA00004170"/>
    </source>
</evidence>
<evidence type="ECO:0000256" key="4">
    <source>
        <dbReference type="ARBA" id="ARBA00022448"/>
    </source>
</evidence>
<dbReference type="GO" id="GO:0016787">
    <property type="term" value="F:hydrolase activity"/>
    <property type="evidence" value="ECO:0007669"/>
    <property type="project" value="UniProtKB-KW"/>
</dbReference>
<comment type="similarity">
    <text evidence="3">Belongs to the ATPase gamma chain family.</text>
</comment>
<dbReference type="Pfam" id="PF00231">
    <property type="entry name" value="ATP-synt"/>
    <property type="match status" value="1"/>
</dbReference>
<keyword evidence="10" id="KW-0378">Hydrolase</keyword>
<evidence type="ECO:0000313" key="11">
    <source>
        <dbReference type="Proteomes" id="UP000230959"/>
    </source>
</evidence>
<dbReference type="EMBL" id="PFER01000005">
    <property type="protein sequence ID" value="PJE73966.1"/>
    <property type="molecule type" value="Genomic_DNA"/>
</dbReference>
<dbReference type="InterPro" id="IPR000131">
    <property type="entry name" value="ATP_synth_F1_gsu"/>
</dbReference>
<reference evidence="11" key="1">
    <citation type="submission" date="2017-09" db="EMBL/GenBank/DDBJ databases">
        <title>Depth-based differentiation of microbial function through sediment-hosted aquifers and enrichment of novel symbionts in the deep terrestrial subsurface.</title>
        <authorList>
            <person name="Probst A.J."/>
            <person name="Ladd B."/>
            <person name="Jarett J.K."/>
            <person name="Geller-Mcgrath D.E."/>
            <person name="Sieber C.M.K."/>
            <person name="Emerson J.B."/>
            <person name="Anantharaman K."/>
            <person name="Thomas B.C."/>
            <person name="Malmstrom R."/>
            <person name="Stieglmeier M."/>
            <person name="Klingl A."/>
            <person name="Woyke T."/>
            <person name="Ryan C.M."/>
            <person name="Banfield J.F."/>
        </authorList>
    </citation>
    <scope>NUCLEOTIDE SEQUENCE [LARGE SCALE GENOMIC DNA]</scope>
</reference>
<dbReference type="AlphaFoldDB" id="A0A2M8LBG4"/>